<dbReference type="PANTHER" id="PTHR19376:SF54">
    <property type="entry name" value="DNA-DIRECTED RNA POLYMERASE SUBUNIT BETA"/>
    <property type="match status" value="1"/>
</dbReference>
<accession>A0AA36JPZ0</accession>
<evidence type="ECO:0000256" key="7">
    <source>
        <dbReference type="ARBA" id="ARBA00048552"/>
    </source>
</evidence>
<dbReference type="InterPro" id="IPR006592">
    <property type="entry name" value="RNA_pol_N"/>
</dbReference>
<sequence>MFQPFLLWEIQQYRKSQGSDDLDEELRQREKLEWFEDQPEELRWELLQKAMDRRPIILNRAPTLHRLSMQAFLPQLVSGKALKIHPLVCGPFNADFDGDTMTIHLVLSEAANEEARELMLPSRNLSSAASGDPSIGPSQDMVLGLYYMTLPAPESDVPPEVCKTREELESVLTACAAGELPHSRELLVPQKLLSELVPEDSALAEHPEDEIRITAGRALLTLNLHTGFAPPTRSHADLLDCLETRRRWRRWIEFHLFPPKKLDWKRRKWGVVGDLSVRLIAQLGSFSHQDGWLSQSPQPSGQGLHCLWASLYLEEKVGAMLGRGDHMQQSVQNRRRGKAKESGAAAALGAGAAVAVARKKVAKSEEGEESAEPESDSGNEAGDTGDAPAKAEENPGADTEESQDESEPDARTARKQRKAALKAERRARRAQSPEEKAAAKRKPCSLCTRRVDLLVRCQMDISQKWHMLCGRCWRDASGGVPDGDAEHPHYRYGGLWKNRAAKVATPNFGATRAKEPPGSKASDVEDDGLEDERLLQEAYKGG</sequence>
<dbReference type="GO" id="GO:0000428">
    <property type="term" value="C:DNA-directed RNA polymerase complex"/>
    <property type="evidence" value="ECO:0007669"/>
    <property type="project" value="UniProtKB-KW"/>
</dbReference>
<dbReference type="EMBL" id="CAUJNA010003774">
    <property type="protein sequence ID" value="CAJ1409587.1"/>
    <property type="molecule type" value="Genomic_DNA"/>
</dbReference>
<dbReference type="AlphaFoldDB" id="A0AA36JPZ0"/>
<feature type="region of interest" description="Disordered" evidence="8">
    <location>
        <begin position="508"/>
        <end position="530"/>
    </location>
</feature>
<keyword evidence="5" id="KW-0548">Nucleotidyltransferase</keyword>
<keyword evidence="11" id="KW-1185">Reference proteome</keyword>
<gene>
    <name evidence="10" type="ORF">EVOR1521_LOCUS30642</name>
</gene>
<reference evidence="10" key="1">
    <citation type="submission" date="2023-08" db="EMBL/GenBank/DDBJ databases">
        <authorList>
            <person name="Chen Y."/>
            <person name="Shah S."/>
            <person name="Dougan E. K."/>
            <person name="Thang M."/>
            <person name="Chan C."/>
        </authorList>
    </citation>
    <scope>NUCLEOTIDE SEQUENCE</scope>
</reference>
<comment type="catalytic activity">
    <reaction evidence="7">
        <text>RNA(n) + a ribonucleoside 5'-triphosphate = RNA(n+1) + diphosphate</text>
        <dbReference type="Rhea" id="RHEA:21248"/>
        <dbReference type="Rhea" id="RHEA-COMP:14527"/>
        <dbReference type="Rhea" id="RHEA-COMP:17342"/>
        <dbReference type="ChEBI" id="CHEBI:33019"/>
        <dbReference type="ChEBI" id="CHEBI:61557"/>
        <dbReference type="ChEBI" id="CHEBI:140395"/>
        <dbReference type="EC" id="2.7.7.6"/>
    </reaction>
</comment>
<dbReference type="SUPFAM" id="SSF64484">
    <property type="entry name" value="beta and beta-prime subunits of DNA dependent RNA-polymerase"/>
    <property type="match status" value="1"/>
</dbReference>
<name>A0AA36JPZ0_9DINO</name>
<keyword evidence="4" id="KW-0808">Transferase</keyword>
<feature type="compositionally biased region" description="Acidic residues" evidence="8">
    <location>
        <begin position="366"/>
        <end position="377"/>
    </location>
</feature>
<proteinExistence type="predicted"/>
<dbReference type="Gene3D" id="2.40.40.20">
    <property type="match status" value="1"/>
</dbReference>
<feature type="region of interest" description="Disordered" evidence="8">
    <location>
        <begin position="327"/>
        <end position="442"/>
    </location>
</feature>
<comment type="caution">
    <text evidence="10">The sequence shown here is derived from an EMBL/GenBank/DDBJ whole genome shotgun (WGS) entry which is preliminary data.</text>
</comment>
<evidence type="ECO:0000256" key="5">
    <source>
        <dbReference type="ARBA" id="ARBA00022695"/>
    </source>
</evidence>
<dbReference type="GO" id="GO:0006351">
    <property type="term" value="P:DNA-templated transcription"/>
    <property type="evidence" value="ECO:0007669"/>
    <property type="project" value="InterPro"/>
</dbReference>
<keyword evidence="6" id="KW-0804">Transcription</keyword>
<dbReference type="PANTHER" id="PTHR19376">
    <property type="entry name" value="DNA-DIRECTED RNA POLYMERASE"/>
    <property type="match status" value="1"/>
</dbReference>
<dbReference type="InterPro" id="IPR000722">
    <property type="entry name" value="RNA_pol_asu"/>
</dbReference>
<dbReference type="Proteomes" id="UP001178507">
    <property type="component" value="Unassembled WGS sequence"/>
</dbReference>
<dbReference type="InterPro" id="IPR042102">
    <property type="entry name" value="RNA_pol_Rpb1_3_sf"/>
</dbReference>
<feature type="compositionally biased region" description="Basic residues" evidence="8">
    <location>
        <begin position="413"/>
        <end position="429"/>
    </location>
</feature>
<feature type="compositionally biased region" description="Low complexity" evidence="8">
    <location>
        <begin position="342"/>
        <end position="356"/>
    </location>
</feature>
<evidence type="ECO:0000313" key="10">
    <source>
        <dbReference type="EMBL" id="CAJ1409587.1"/>
    </source>
</evidence>
<organism evidence="10 11">
    <name type="scientific">Effrenium voratum</name>
    <dbReference type="NCBI Taxonomy" id="2562239"/>
    <lineage>
        <taxon>Eukaryota</taxon>
        <taxon>Sar</taxon>
        <taxon>Alveolata</taxon>
        <taxon>Dinophyceae</taxon>
        <taxon>Suessiales</taxon>
        <taxon>Symbiodiniaceae</taxon>
        <taxon>Effrenium</taxon>
    </lineage>
</organism>
<feature type="domain" description="RNA polymerase N-terminal" evidence="9">
    <location>
        <begin position="4"/>
        <end position="149"/>
    </location>
</feature>
<dbReference type="EC" id="2.7.7.6" evidence="2"/>
<dbReference type="GO" id="GO:0003899">
    <property type="term" value="F:DNA-directed RNA polymerase activity"/>
    <property type="evidence" value="ECO:0007669"/>
    <property type="project" value="UniProtKB-EC"/>
</dbReference>
<evidence type="ECO:0000256" key="3">
    <source>
        <dbReference type="ARBA" id="ARBA00022478"/>
    </source>
</evidence>
<dbReference type="Pfam" id="PF00623">
    <property type="entry name" value="RNA_pol_Rpb1_2"/>
    <property type="match status" value="1"/>
</dbReference>
<evidence type="ECO:0000256" key="4">
    <source>
        <dbReference type="ARBA" id="ARBA00022679"/>
    </source>
</evidence>
<dbReference type="Gene3D" id="1.10.274.100">
    <property type="entry name" value="RNA polymerase Rpb1, domain 3"/>
    <property type="match status" value="1"/>
</dbReference>
<protein>
    <recommendedName>
        <fullName evidence="2">DNA-directed RNA polymerase</fullName>
        <ecNumber evidence="2">2.7.7.6</ecNumber>
    </recommendedName>
</protein>
<comment type="function">
    <text evidence="1">DNA-dependent RNA polymerase catalyzes the transcription of DNA into RNA using the four ribonucleoside triphosphates as substrates.</text>
</comment>
<feature type="compositionally biased region" description="Acidic residues" evidence="8">
    <location>
        <begin position="398"/>
        <end position="407"/>
    </location>
</feature>
<evidence type="ECO:0000256" key="1">
    <source>
        <dbReference type="ARBA" id="ARBA00004026"/>
    </source>
</evidence>
<evidence type="ECO:0000256" key="2">
    <source>
        <dbReference type="ARBA" id="ARBA00012418"/>
    </source>
</evidence>
<dbReference type="GO" id="GO:0003677">
    <property type="term" value="F:DNA binding"/>
    <property type="evidence" value="ECO:0007669"/>
    <property type="project" value="InterPro"/>
</dbReference>
<evidence type="ECO:0000259" key="9">
    <source>
        <dbReference type="SMART" id="SM00663"/>
    </source>
</evidence>
<keyword evidence="3" id="KW-0240">DNA-directed RNA polymerase</keyword>
<dbReference type="InterPro" id="IPR007066">
    <property type="entry name" value="RNA_pol_Rpb1_3"/>
</dbReference>
<dbReference type="InterPro" id="IPR045867">
    <property type="entry name" value="DNA-dir_RpoC_beta_prime"/>
</dbReference>
<evidence type="ECO:0000256" key="6">
    <source>
        <dbReference type="ARBA" id="ARBA00023163"/>
    </source>
</evidence>
<dbReference type="SMART" id="SM00663">
    <property type="entry name" value="RPOLA_N"/>
    <property type="match status" value="1"/>
</dbReference>
<evidence type="ECO:0000313" key="11">
    <source>
        <dbReference type="Proteomes" id="UP001178507"/>
    </source>
</evidence>
<dbReference type="Pfam" id="PF04983">
    <property type="entry name" value="RNA_pol_Rpb1_3"/>
    <property type="match status" value="1"/>
</dbReference>
<evidence type="ECO:0000256" key="8">
    <source>
        <dbReference type="SAM" id="MobiDB-lite"/>
    </source>
</evidence>